<keyword evidence="2" id="KW-0067">ATP-binding</keyword>
<reference evidence="4" key="1">
    <citation type="submission" date="2019-12" db="EMBL/GenBank/DDBJ databases">
        <authorList>
            <person name="zhang j."/>
            <person name="sun C.M."/>
        </authorList>
    </citation>
    <scope>NUCLEOTIDE SEQUENCE</scope>
    <source>
        <strain evidence="4">NS-1</strain>
    </source>
</reference>
<dbReference type="InterPro" id="IPR025501">
    <property type="entry name" value="MinD_FleN"/>
</dbReference>
<evidence type="ECO:0000313" key="5">
    <source>
        <dbReference type="Proteomes" id="UP000665020"/>
    </source>
</evidence>
<name>A0A8A7K5J9_9FIRM</name>
<dbReference type="PIRSF" id="PIRSF003092">
    <property type="entry name" value="MinD"/>
    <property type="match status" value="1"/>
</dbReference>
<dbReference type="GO" id="GO:0005524">
    <property type="term" value="F:ATP binding"/>
    <property type="evidence" value="ECO:0007669"/>
    <property type="project" value="UniProtKB-KW"/>
</dbReference>
<keyword evidence="5" id="KW-1185">Reference proteome</keyword>
<gene>
    <name evidence="4" type="ORF">GM661_02780</name>
</gene>
<dbReference type="AlphaFoldDB" id="A0A8A7K5J9"/>
<dbReference type="GO" id="GO:0016887">
    <property type="term" value="F:ATP hydrolysis activity"/>
    <property type="evidence" value="ECO:0007669"/>
    <property type="project" value="TreeGrafter"/>
</dbReference>
<organism evidence="4 5">
    <name type="scientific">Iocasia fonsfrigidae</name>
    <dbReference type="NCBI Taxonomy" id="2682810"/>
    <lineage>
        <taxon>Bacteria</taxon>
        <taxon>Bacillati</taxon>
        <taxon>Bacillota</taxon>
        <taxon>Clostridia</taxon>
        <taxon>Halanaerobiales</taxon>
        <taxon>Halanaerobiaceae</taxon>
        <taxon>Iocasia</taxon>
    </lineage>
</organism>
<keyword evidence="1" id="KW-0547">Nucleotide-binding</keyword>
<dbReference type="Gene3D" id="3.40.50.300">
    <property type="entry name" value="P-loop containing nucleotide triphosphate hydrolases"/>
    <property type="match status" value="1"/>
</dbReference>
<dbReference type="Proteomes" id="UP000665020">
    <property type="component" value="Chromosome"/>
</dbReference>
<dbReference type="InterPro" id="IPR002586">
    <property type="entry name" value="CobQ/CobB/MinD/ParA_Nub-bd_dom"/>
</dbReference>
<dbReference type="GO" id="GO:0051782">
    <property type="term" value="P:negative regulation of cell division"/>
    <property type="evidence" value="ECO:0007669"/>
    <property type="project" value="TreeGrafter"/>
</dbReference>
<sequence>MFDQAANLRKKVDDKAGINNGSRMIAIASGKGGVGKSNIAVNIGLALGKNNKRVLLMDADLGMANIDVLLGLTAKYNLSHVLHGECSLTDALLQGPGGLDILPGTSGVEELLNIDQRQVKRLIAVSSQMGAVYDIILVDIGAGIHSSNINFISVCDEVLIVLTPEPTAIMDAYSLIKILYNHSLDCDIGLLINQVNSQQEGESVTRRMKKVIRAYLGIEVELIGLVPFDKHIRQAVKKQQALLELYPGSKSGQAFLRAGQKLMDFEKKGRNLPAKAGFVSRLLNLFK</sequence>
<dbReference type="InterPro" id="IPR033875">
    <property type="entry name" value="FlhG"/>
</dbReference>
<dbReference type="RefSeq" id="WP_230868643.1">
    <property type="nucleotide sequence ID" value="NZ_CP046640.1"/>
</dbReference>
<dbReference type="CDD" id="cd02038">
    <property type="entry name" value="FlhG-like"/>
    <property type="match status" value="1"/>
</dbReference>
<dbReference type="SUPFAM" id="SSF52540">
    <property type="entry name" value="P-loop containing nucleoside triphosphate hydrolases"/>
    <property type="match status" value="1"/>
</dbReference>
<dbReference type="PANTHER" id="PTHR43384:SF4">
    <property type="entry name" value="CELLULOSE BIOSYNTHESIS PROTEIN BCSQ-RELATED"/>
    <property type="match status" value="1"/>
</dbReference>
<dbReference type="GO" id="GO:0005829">
    <property type="term" value="C:cytosol"/>
    <property type="evidence" value="ECO:0007669"/>
    <property type="project" value="TreeGrafter"/>
</dbReference>
<dbReference type="EMBL" id="CP046640">
    <property type="protein sequence ID" value="QTL96976.1"/>
    <property type="molecule type" value="Genomic_DNA"/>
</dbReference>
<dbReference type="GO" id="GO:0009898">
    <property type="term" value="C:cytoplasmic side of plasma membrane"/>
    <property type="evidence" value="ECO:0007669"/>
    <property type="project" value="TreeGrafter"/>
</dbReference>
<dbReference type="Pfam" id="PF01656">
    <property type="entry name" value="CbiA"/>
    <property type="match status" value="1"/>
</dbReference>
<accession>A0A8A7K5J9</accession>
<evidence type="ECO:0000259" key="3">
    <source>
        <dbReference type="Pfam" id="PF01656"/>
    </source>
</evidence>
<dbReference type="InterPro" id="IPR050625">
    <property type="entry name" value="ParA/MinD_ATPase"/>
</dbReference>
<dbReference type="InterPro" id="IPR027417">
    <property type="entry name" value="P-loop_NTPase"/>
</dbReference>
<dbReference type="KEGG" id="ifn:GM661_02780"/>
<protein>
    <submittedName>
        <fullName evidence="4">AAA family ATPase</fullName>
    </submittedName>
</protein>
<proteinExistence type="predicted"/>
<feature type="domain" description="CobQ/CobB/MinD/ParA nucleotide binding" evidence="3">
    <location>
        <begin position="25"/>
        <end position="240"/>
    </location>
</feature>
<evidence type="ECO:0000256" key="2">
    <source>
        <dbReference type="ARBA" id="ARBA00022840"/>
    </source>
</evidence>
<evidence type="ECO:0000313" key="4">
    <source>
        <dbReference type="EMBL" id="QTL96976.1"/>
    </source>
</evidence>
<evidence type="ECO:0000256" key="1">
    <source>
        <dbReference type="ARBA" id="ARBA00022741"/>
    </source>
</evidence>
<dbReference type="PANTHER" id="PTHR43384">
    <property type="entry name" value="SEPTUM SITE-DETERMINING PROTEIN MIND HOMOLOG, CHLOROPLASTIC-RELATED"/>
    <property type="match status" value="1"/>
</dbReference>